<evidence type="ECO:0000256" key="1">
    <source>
        <dbReference type="ARBA" id="ARBA00004123"/>
    </source>
</evidence>
<organism evidence="5">
    <name type="scientific">Hanusia phi</name>
    <dbReference type="NCBI Taxonomy" id="3032"/>
    <lineage>
        <taxon>Eukaryota</taxon>
        <taxon>Cryptophyceae</taxon>
        <taxon>Pyrenomonadales</taxon>
        <taxon>Geminigeraceae</taxon>
        <taxon>Hanusia</taxon>
    </lineage>
</organism>
<gene>
    <name evidence="5" type="ORF">HPHI1048_LOCUS9074</name>
</gene>
<dbReference type="InterPro" id="IPR002999">
    <property type="entry name" value="Tudor"/>
</dbReference>
<evidence type="ECO:0000256" key="3">
    <source>
        <dbReference type="SAM" id="MobiDB-lite"/>
    </source>
</evidence>
<dbReference type="Gene3D" id="2.30.30.140">
    <property type="match status" value="1"/>
</dbReference>
<dbReference type="GO" id="GO:0005634">
    <property type="term" value="C:nucleus"/>
    <property type="evidence" value="ECO:0007669"/>
    <property type="project" value="UniProtKB-SubCell"/>
</dbReference>
<keyword evidence="2" id="KW-0539">Nucleus</keyword>
<evidence type="ECO:0000313" key="5">
    <source>
        <dbReference type="EMBL" id="CAD8481590.1"/>
    </source>
</evidence>
<dbReference type="AlphaFoldDB" id="A0A7S0ED67"/>
<dbReference type="Pfam" id="PF00567">
    <property type="entry name" value="TUDOR"/>
    <property type="match status" value="1"/>
</dbReference>
<protein>
    <recommendedName>
        <fullName evidence="4">Tudor domain-containing protein</fullName>
    </recommendedName>
</protein>
<comment type="subcellular location">
    <subcellularLocation>
        <location evidence="1">Nucleus</location>
    </subcellularLocation>
</comment>
<proteinExistence type="predicted"/>
<feature type="region of interest" description="Disordered" evidence="3">
    <location>
        <begin position="200"/>
        <end position="233"/>
    </location>
</feature>
<dbReference type="EMBL" id="HBEO01013342">
    <property type="protein sequence ID" value="CAD8481590.1"/>
    <property type="molecule type" value="Transcribed_RNA"/>
</dbReference>
<dbReference type="SMART" id="SM00333">
    <property type="entry name" value="TUDOR"/>
    <property type="match status" value="1"/>
</dbReference>
<sequence>MEHQELQTKLAAYQQNLATLEVQIKNDPTNEQLISLRNNIREYIELTKDLLGIGETANETTYSSSWMNQPTEGLTSKNVAGKEVAVGQYVSVFAPQFQTYVNAIVTEAKPGTANVTVALLGYGQALEVQIPSIRQAEFCKPSDLEVGMLVEGVYSADGFWYTARIDQVQPDGRYYVTYTDYGNSESIDIRHIRINPALLGQADQDDDDAKGKGKANDKKRKSTDDPNDDPALADFVIPERLKIRPMDTEDVKAQKRKKIHALKSAHRMKKSEAEKNQKAQSWTNFAQKAGSSKSKLKGFMSTTKKESIFKTTEEGKVGVTGSGKGVTNWQQLDIHSVKKASNVATRTEED</sequence>
<feature type="domain" description="Tudor" evidence="4">
    <location>
        <begin position="143"/>
        <end position="202"/>
    </location>
</feature>
<accession>A0A7S0ED67</accession>
<evidence type="ECO:0000259" key="4">
    <source>
        <dbReference type="PROSITE" id="PS50304"/>
    </source>
</evidence>
<dbReference type="PANTHER" id="PTHR13681:SF26">
    <property type="entry name" value="SURVIVAL OF MOTOR NEURON-RELATED-SPLICING FACTOR 30"/>
    <property type="match status" value="1"/>
</dbReference>
<name>A0A7S0ED67_9CRYP</name>
<reference evidence="5" key="1">
    <citation type="submission" date="2021-01" db="EMBL/GenBank/DDBJ databases">
        <authorList>
            <person name="Corre E."/>
            <person name="Pelletier E."/>
            <person name="Niang G."/>
            <person name="Scheremetjew M."/>
            <person name="Finn R."/>
            <person name="Kale V."/>
            <person name="Holt S."/>
            <person name="Cochrane G."/>
            <person name="Meng A."/>
            <person name="Brown T."/>
            <person name="Cohen L."/>
        </authorList>
    </citation>
    <scope>NUCLEOTIDE SEQUENCE</scope>
    <source>
        <strain evidence="5">CCMP325</strain>
    </source>
</reference>
<dbReference type="PANTHER" id="PTHR13681">
    <property type="entry name" value="SURVIVAL OF MOTOR NEURON-RELATED-SPLICING FACTOR 30-RELATED"/>
    <property type="match status" value="1"/>
</dbReference>
<dbReference type="SUPFAM" id="SSF63748">
    <property type="entry name" value="Tudor/PWWP/MBT"/>
    <property type="match status" value="1"/>
</dbReference>
<dbReference type="PROSITE" id="PS50304">
    <property type="entry name" value="TUDOR"/>
    <property type="match status" value="1"/>
</dbReference>
<dbReference type="CDD" id="cd04508">
    <property type="entry name" value="Tudor_SF"/>
    <property type="match status" value="1"/>
</dbReference>
<evidence type="ECO:0000256" key="2">
    <source>
        <dbReference type="ARBA" id="ARBA00023242"/>
    </source>
</evidence>